<evidence type="ECO:0000256" key="8">
    <source>
        <dbReference type="ARBA" id="ARBA00023180"/>
    </source>
</evidence>
<dbReference type="Gene3D" id="6.10.140.740">
    <property type="match status" value="1"/>
</dbReference>
<evidence type="ECO:0000256" key="1">
    <source>
        <dbReference type="ARBA" id="ARBA00004563"/>
    </source>
</evidence>
<evidence type="ECO:0000313" key="12">
    <source>
        <dbReference type="EMBL" id="AFR23535.1"/>
    </source>
</evidence>
<comment type="subcellular location">
    <subcellularLocation>
        <location evidence="1">Virion membrane</location>
        <topology evidence="1">Single-pass type I membrane protein</topology>
    </subcellularLocation>
</comment>
<keyword evidence="7 9" id="KW-0472">Membrane</keyword>
<dbReference type="InterPro" id="IPR001903">
    <property type="entry name" value="Rhabdo_glycop_FD"/>
</dbReference>
<name>K4HIF6_ARV</name>
<dbReference type="OrthoDB" id="21147at10239"/>
<dbReference type="Proteomes" id="UP000146330">
    <property type="component" value="Segment"/>
</dbReference>
<sequence>MATFKVLVLMILWITSIFNVRCEKFVTIPVNCSGEVDIDKMDVMCPNRYNLLSTNHLMEGEEVETFCRPSLRENDLLDGYLCRKQKWEVTCTETWYFVTDVKYQIIEVIPTENECMEERERKLKGEYIPPYYPPTNCVWNAIDTQERTFITLIEHPVIEDPVTMTLMDSKFTKPCNPKHNEVTICDTYNPLIKWISKETSGLNLHCQIKSWECIPVKLHHSHRNMMEALYLESPDFGIVDASKICNLTFCGYNGILLDNGEWWSIYRSGFTHGFLDNHILKNRRIEECKEKKPGYKLAKLDTTYIDLEFEIELEHEKCLGTLEKLQNGEYVTPLDLSYLSPSNPGKHYAYRLEYINTTEHKCVQLGFTYEGGDCRKMLDERDDHGAYYNWTTIKLQRVIRAVCYYHTFSMNLDESKHKYYDQDNRSIQIDEKFISEVLKSTPLIDRHEKYEGNLSWNGIIIESKNGHEKNVIVPSASQYNHVMINKILKRLDTVMYDSYKFDSESGSISYNKIVPIVREDNLQNAHRVDVIQYIKDKGSYIINGFTGWFSSLGKLMRWTIWGVGLFFSIFTLYKIIMILRKHSNDNVRKEFKETAGKVMIGQPIDTKSMSRTSIKANNKGKFDKVKDLFTPRSKTISHLTTDTLKEHTDGTYEELHFFNV</sequence>
<protein>
    <submittedName>
        <fullName evidence="12">Virion transmembrane glycoprotein</fullName>
    </submittedName>
</protein>
<evidence type="ECO:0000313" key="13">
    <source>
        <dbReference type="Proteomes" id="UP000146330"/>
    </source>
</evidence>
<dbReference type="GO" id="GO:0019031">
    <property type="term" value="C:viral envelope"/>
    <property type="evidence" value="ECO:0007669"/>
    <property type="project" value="UniProtKB-KW"/>
</dbReference>
<evidence type="ECO:0000256" key="3">
    <source>
        <dbReference type="ARBA" id="ARBA00022729"/>
    </source>
</evidence>
<organismHost>
    <name type="scientific">Bubalus bubalis</name>
    <name type="common">Domestic water buffalo</name>
    <dbReference type="NCBI Taxonomy" id="89462"/>
</organismHost>
<evidence type="ECO:0000256" key="6">
    <source>
        <dbReference type="ARBA" id="ARBA00022989"/>
    </source>
</evidence>
<organismHost>
    <name type="scientific">Culicoides</name>
    <dbReference type="NCBI Taxonomy" id="58271"/>
</organismHost>
<keyword evidence="4" id="KW-0946">Virion</keyword>
<feature type="transmembrane region" description="Helical" evidence="9">
    <location>
        <begin position="558"/>
        <end position="579"/>
    </location>
</feature>
<dbReference type="GeneID" id="26123212"/>
<keyword evidence="2 9" id="KW-0812">Transmembrane</keyword>
<gene>
    <name evidence="12" type="primary">G</name>
</gene>
<keyword evidence="3" id="KW-0732">Signal</keyword>
<accession>K4HIF6</accession>
<keyword evidence="13" id="KW-1185">Reference proteome</keyword>
<keyword evidence="5" id="KW-0261">Viral envelope protein</keyword>
<evidence type="ECO:0000256" key="4">
    <source>
        <dbReference type="ARBA" id="ARBA00022844"/>
    </source>
</evidence>
<dbReference type="InterPro" id="IPR055447">
    <property type="entry name" value="Rhabdo_glycop_CD"/>
</dbReference>
<keyword evidence="8" id="KW-0325">Glycoprotein</keyword>
<dbReference type="KEGG" id="vg:26123212"/>
<evidence type="ECO:0000256" key="9">
    <source>
        <dbReference type="SAM" id="Phobius"/>
    </source>
</evidence>
<organism evidence="12 13">
    <name type="scientific">Adelaide River virus</name>
    <name type="common">ARV</name>
    <dbReference type="NCBI Taxonomy" id="31612"/>
    <lineage>
        <taxon>Viruses</taxon>
        <taxon>Riboviria</taxon>
        <taxon>Orthornavirae</taxon>
        <taxon>Negarnaviricota</taxon>
        <taxon>Haploviricotina</taxon>
        <taxon>Monjiviricetes</taxon>
        <taxon>Mononegavirales</taxon>
        <taxon>Rhabdoviridae</taxon>
        <taxon>Alpharhabdovirinae</taxon>
        <taxon>Ephemerovirus</taxon>
        <taxon>Ephemerovirus adelaide</taxon>
    </lineage>
</organism>
<evidence type="ECO:0000259" key="11">
    <source>
        <dbReference type="Pfam" id="PF24833"/>
    </source>
</evidence>
<dbReference type="Gene3D" id="2.30.29.130">
    <property type="match status" value="1"/>
</dbReference>
<dbReference type="SUPFAM" id="SSF161008">
    <property type="entry name" value="Viral glycoprotein ectodomain-like"/>
    <property type="match status" value="1"/>
</dbReference>
<evidence type="ECO:0000256" key="7">
    <source>
        <dbReference type="ARBA" id="ARBA00023136"/>
    </source>
</evidence>
<dbReference type="Pfam" id="PF00974">
    <property type="entry name" value="Rhabdo_glycop_FD"/>
    <property type="match status" value="1"/>
</dbReference>
<reference evidence="12 13" key="1">
    <citation type="submission" date="2011-10" db="EMBL/GenBank/DDBJ databases">
        <title>Characterisation of Kotokan and Obodhiang viruses provides a novel insight into the genetic diversity of the ephemeroviruses.</title>
        <authorList>
            <person name="Blasdell K."/>
            <person name="Bulach D.M."/>
            <person name="Voysey R."/>
            <person name="Boyle D.B."/>
            <person name="Walker P.J."/>
        </authorList>
    </citation>
    <scope>NUCLEOTIDE SEQUENCE [LARGE SCALE GENOMIC DNA]</scope>
    <source>
        <strain evidence="12">DPP61</strain>
    </source>
</reference>
<feature type="domain" description="Spike glycoprotein fusion" evidence="10">
    <location>
        <begin position="78"/>
        <end position="172"/>
    </location>
</feature>
<dbReference type="EMBL" id="JN935380">
    <property type="protein sequence ID" value="AFR23535.1"/>
    <property type="molecule type" value="Viral_cRNA"/>
</dbReference>
<dbReference type="RefSeq" id="YP_009177242.1">
    <property type="nucleotide sequence ID" value="NC_028246.1"/>
</dbReference>
<evidence type="ECO:0000256" key="5">
    <source>
        <dbReference type="ARBA" id="ARBA00022879"/>
    </source>
</evidence>
<evidence type="ECO:0000256" key="2">
    <source>
        <dbReference type="ARBA" id="ARBA00022692"/>
    </source>
</evidence>
<evidence type="ECO:0000259" key="10">
    <source>
        <dbReference type="Pfam" id="PF00974"/>
    </source>
</evidence>
<keyword evidence="6 9" id="KW-1133">Transmembrane helix</keyword>
<organismHost>
    <name type="scientific">Bos taurus</name>
    <name type="common">Bovine</name>
    <dbReference type="NCBI Taxonomy" id="9913"/>
</organismHost>
<dbReference type="Pfam" id="PF24833">
    <property type="entry name" value="Rhabdo_glycop_CD"/>
    <property type="match status" value="1"/>
</dbReference>
<organismHost>
    <name type="scientific">Syncerus caffer</name>
    <name type="common">African buffalo</name>
    <dbReference type="NCBI Taxonomy" id="9970"/>
</organismHost>
<proteinExistence type="predicted"/>
<feature type="domain" description="Spike glycoprotein G central" evidence="11">
    <location>
        <begin position="303"/>
        <end position="353"/>
    </location>
</feature>
<dbReference type="GO" id="GO:0055036">
    <property type="term" value="C:virion membrane"/>
    <property type="evidence" value="ECO:0007669"/>
    <property type="project" value="UniProtKB-SubCell"/>
</dbReference>